<evidence type="ECO:0000256" key="1">
    <source>
        <dbReference type="SAM" id="MobiDB-lite"/>
    </source>
</evidence>
<dbReference type="SUPFAM" id="SSF51045">
    <property type="entry name" value="WW domain"/>
    <property type="match status" value="1"/>
</dbReference>
<evidence type="ECO:0000313" key="3">
    <source>
        <dbReference type="EMBL" id="VDI55856.1"/>
    </source>
</evidence>
<feature type="region of interest" description="Disordered" evidence="1">
    <location>
        <begin position="49"/>
        <end position="70"/>
    </location>
</feature>
<gene>
    <name evidence="3" type="ORF">MGAL_10B076459</name>
</gene>
<dbReference type="OrthoDB" id="10051775at2759"/>
<evidence type="ECO:0000313" key="4">
    <source>
        <dbReference type="Proteomes" id="UP000596742"/>
    </source>
</evidence>
<protein>
    <recommendedName>
        <fullName evidence="2">WW domain-containing protein</fullName>
    </recommendedName>
</protein>
<feature type="domain" description="WW" evidence="2">
    <location>
        <begin position="46"/>
        <end position="73"/>
    </location>
</feature>
<dbReference type="PROSITE" id="PS50020">
    <property type="entry name" value="WW_DOMAIN_2"/>
    <property type="match status" value="1"/>
</dbReference>
<evidence type="ECO:0000259" key="2">
    <source>
        <dbReference type="PROSITE" id="PS50020"/>
    </source>
</evidence>
<dbReference type="Proteomes" id="UP000596742">
    <property type="component" value="Unassembled WGS sequence"/>
</dbReference>
<sequence>MQTLHFKFSEIGNGVFPSLPSIEYNLKETSELDLLSMFVTSRPLSDNLPEGIEMRRDNDGKPYYANHNTRSTTRDFSLPHGWEKSDETRSLTRELDKLNKEIKCLRFRSFENAPDFAQSTPISHATRPRQSKYGIASVKIPDRDFGTGSNIPQSTHIGVGAKSKVMSQPVITDKHIPASVKLTPEMRTFSDSVLEKNIVTERRKKDMPKLPDEIRAYRGDNSIHKSKNIIKPATFDGKGSLIDYKSHFDACSNINGWTDVEKVLYLAISLRGQAQEVLGNLPTNKRQNFKELVRSLEERFSPANQTELYRTQLRERRQKAS</sequence>
<accession>A0A8B6FYJ1</accession>
<dbReference type="InterPro" id="IPR001202">
    <property type="entry name" value="WW_dom"/>
</dbReference>
<dbReference type="AlphaFoldDB" id="A0A8B6FYJ1"/>
<dbReference type="CDD" id="cd00201">
    <property type="entry name" value="WW"/>
    <property type="match status" value="1"/>
</dbReference>
<dbReference type="EMBL" id="UYJE01007548">
    <property type="protein sequence ID" value="VDI55856.1"/>
    <property type="molecule type" value="Genomic_DNA"/>
</dbReference>
<dbReference type="Pfam" id="PF00397">
    <property type="entry name" value="WW"/>
    <property type="match status" value="1"/>
</dbReference>
<dbReference type="PANTHER" id="PTHR45823:SF1">
    <property type="entry name" value="T-SNARE COILED-COIL HOMOLOGY DOMAIN-CONTAINING PROTEIN"/>
    <property type="match status" value="1"/>
</dbReference>
<proteinExistence type="predicted"/>
<dbReference type="PANTHER" id="PTHR45823">
    <property type="entry name" value="T-SNARE COILED-COIL HOMOLOGY DOMAIN-CONTAINING PROTEIN"/>
    <property type="match status" value="1"/>
</dbReference>
<keyword evidence="4" id="KW-1185">Reference proteome</keyword>
<organism evidence="3 4">
    <name type="scientific">Mytilus galloprovincialis</name>
    <name type="common">Mediterranean mussel</name>
    <dbReference type="NCBI Taxonomy" id="29158"/>
    <lineage>
        <taxon>Eukaryota</taxon>
        <taxon>Metazoa</taxon>
        <taxon>Spiralia</taxon>
        <taxon>Lophotrochozoa</taxon>
        <taxon>Mollusca</taxon>
        <taxon>Bivalvia</taxon>
        <taxon>Autobranchia</taxon>
        <taxon>Pteriomorphia</taxon>
        <taxon>Mytilida</taxon>
        <taxon>Mytiloidea</taxon>
        <taxon>Mytilidae</taxon>
        <taxon>Mytilinae</taxon>
        <taxon>Mytilus</taxon>
    </lineage>
</organism>
<reference evidence="3" key="1">
    <citation type="submission" date="2018-11" db="EMBL/GenBank/DDBJ databases">
        <authorList>
            <person name="Alioto T."/>
            <person name="Alioto T."/>
        </authorList>
    </citation>
    <scope>NUCLEOTIDE SEQUENCE</scope>
</reference>
<name>A0A8B6FYJ1_MYTGA</name>
<dbReference type="Gene3D" id="2.20.70.10">
    <property type="match status" value="1"/>
</dbReference>
<dbReference type="InterPro" id="IPR036020">
    <property type="entry name" value="WW_dom_sf"/>
</dbReference>
<comment type="caution">
    <text evidence="3">The sequence shown here is derived from an EMBL/GenBank/DDBJ whole genome shotgun (WGS) entry which is preliminary data.</text>
</comment>